<dbReference type="RefSeq" id="WP_010520114.1">
    <property type="nucleotide sequence ID" value="NZ_AFOE01000059.1"/>
</dbReference>
<dbReference type="Proteomes" id="UP000191680">
    <property type="component" value="Unassembled WGS sequence"/>
</dbReference>
<keyword evidence="2" id="KW-1185">Reference proteome</keyword>
<gene>
    <name evidence="1" type="ORF">BUL40_11255</name>
</gene>
<dbReference type="AlphaFoldDB" id="A0A1V6LQB0"/>
<organism evidence="1 2">
    <name type="scientific">Croceivirga radicis</name>
    <dbReference type="NCBI Taxonomy" id="1929488"/>
    <lineage>
        <taxon>Bacteria</taxon>
        <taxon>Pseudomonadati</taxon>
        <taxon>Bacteroidota</taxon>
        <taxon>Flavobacteriia</taxon>
        <taxon>Flavobacteriales</taxon>
        <taxon>Flavobacteriaceae</taxon>
        <taxon>Croceivirga</taxon>
    </lineage>
</organism>
<comment type="caution">
    <text evidence="1">The sequence shown here is derived from an EMBL/GenBank/DDBJ whole genome shotgun (WGS) entry which is preliminary data.</text>
</comment>
<reference evidence="1 2" key="1">
    <citation type="submission" date="2016-12" db="EMBL/GenBank/DDBJ databases">
        <authorList>
            <person name="Song W.-J."/>
            <person name="Kurnit D.M."/>
        </authorList>
    </citation>
    <scope>NUCLEOTIDE SEQUENCE [LARGE SCALE GENOMIC DNA]</scope>
    <source>
        <strain evidence="1 2">HSG9</strain>
    </source>
</reference>
<protein>
    <submittedName>
        <fullName evidence="1">Uncharacterized protein</fullName>
    </submittedName>
</protein>
<name>A0A1V6LQB0_9FLAO</name>
<sequence>MISRRKIFKSLILLLLYVAGIAVPQILGTSSGLLINQNFSQQKKSEFKKGGQNEIVYASESSSYSNGPSALKLVNILLFATSTTILQRLVWHGKLIHLKITSGQKVTPNLTTRVIIFPFHTFS</sequence>
<accession>A0A1V6LQB0</accession>
<proteinExistence type="predicted"/>
<dbReference type="EMBL" id="MTBC01000007">
    <property type="protein sequence ID" value="OQD42338.1"/>
    <property type="molecule type" value="Genomic_DNA"/>
</dbReference>
<evidence type="ECO:0000313" key="2">
    <source>
        <dbReference type="Proteomes" id="UP000191680"/>
    </source>
</evidence>
<evidence type="ECO:0000313" key="1">
    <source>
        <dbReference type="EMBL" id="OQD42338.1"/>
    </source>
</evidence>